<dbReference type="SMART" id="SM00320">
    <property type="entry name" value="WD40"/>
    <property type="match status" value="4"/>
</dbReference>
<name>H3GXB7_PHYRM</name>
<dbReference type="InterPro" id="IPR051179">
    <property type="entry name" value="WD_repeat_multifunction"/>
</dbReference>
<dbReference type="PANTHER" id="PTHR19857">
    <property type="entry name" value="MITOCHONDRIAL DIVISION PROTEIN 1-RELATED"/>
    <property type="match status" value="1"/>
</dbReference>
<dbReference type="EMBL" id="DS566066">
    <property type="status" value="NOT_ANNOTATED_CDS"/>
    <property type="molecule type" value="Genomic_DNA"/>
</dbReference>
<dbReference type="Proteomes" id="UP000005238">
    <property type="component" value="Unassembled WGS sequence"/>
</dbReference>
<organism evidence="7 8">
    <name type="scientific">Phytophthora ramorum</name>
    <name type="common">Sudden oak death agent</name>
    <dbReference type="NCBI Taxonomy" id="164328"/>
    <lineage>
        <taxon>Eukaryota</taxon>
        <taxon>Sar</taxon>
        <taxon>Stramenopiles</taxon>
        <taxon>Oomycota</taxon>
        <taxon>Peronosporomycetes</taxon>
        <taxon>Peronosporales</taxon>
        <taxon>Peronosporaceae</taxon>
        <taxon>Phytophthora</taxon>
    </lineage>
</organism>
<dbReference type="HOGENOM" id="CLU_037051_0_0_1"/>
<keyword evidence="3" id="KW-0647">Proteasome</keyword>
<feature type="region of interest" description="Disordered" evidence="6">
    <location>
        <begin position="44"/>
        <end position="65"/>
    </location>
</feature>
<feature type="repeat" description="WD" evidence="5">
    <location>
        <begin position="322"/>
        <end position="361"/>
    </location>
</feature>
<feature type="repeat" description="WD" evidence="5">
    <location>
        <begin position="171"/>
        <end position="205"/>
    </location>
</feature>
<evidence type="ECO:0008006" key="9">
    <source>
        <dbReference type="Google" id="ProtNLM"/>
    </source>
</evidence>
<evidence type="ECO:0000256" key="1">
    <source>
        <dbReference type="ARBA" id="ARBA00022574"/>
    </source>
</evidence>
<feature type="repeat" description="WD" evidence="5">
    <location>
        <begin position="212"/>
        <end position="253"/>
    </location>
</feature>
<dbReference type="VEuPathDB" id="FungiDB:KRP22_12980"/>
<dbReference type="OMA" id="DGVCMLW"/>
<dbReference type="PANTHER" id="PTHR19857:SF19">
    <property type="entry name" value="26S PROTEASOME REGULATORY SUBUNIT RPN14"/>
    <property type="match status" value="1"/>
</dbReference>
<accession>H3GXB7</accession>
<comment type="similarity">
    <text evidence="4">Belongs to the WD repeat PAAF1/RPN14 family.</text>
</comment>
<sequence>MKEVAATETPAQDAQFYMQIQPDWAASDESCWLDVYERTVKISSSESQELDQQTPPSAVVHSRPSSQFQLQLSAPSQGLESPHLVQIMGQEDPWIDVQVDLKASDASTTRLRTVFQAPNETVDVPVVGGAEALLQLHTVDVSKDERFVVIGGSDGACMLWDNQNRAQMLPLKGHVADVTSARFFPSSQVVLTGSLDFTLRIWSVQGQCAAVLKGHRGGVEDVAIVGRGRNVLSCGTDGLIQLWSCATQDVVAKWANDDQSPVHCLSVMDDTAQLLVEGEYPPSTSENEAETGGKVLFAGLDNGETLGVDVRAREAVLNVDGLAGSITSCTSTTANASVPMLFTGSEDGLLTVWDLRHTGCV</sequence>
<dbReference type="GO" id="GO:0000502">
    <property type="term" value="C:proteasome complex"/>
    <property type="evidence" value="ECO:0007669"/>
    <property type="project" value="UniProtKB-KW"/>
</dbReference>
<dbReference type="EnsemblProtists" id="Phyra82223">
    <property type="protein sequence ID" value="Phyra82223"/>
    <property type="gene ID" value="Phyra82223"/>
</dbReference>
<reference evidence="8" key="1">
    <citation type="journal article" date="2006" name="Science">
        <title>Phytophthora genome sequences uncover evolutionary origins and mechanisms of pathogenesis.</title>
        <authorList>
            <person name="Tyler B.M."/>
            <person name="Tripathy S."/>
            <person name="Zhang X."/>
            <person name="Dehal P."/>
            <person name="Jiang R.H."/>
            <person name="Aerts A."/>
            <person name="Arredondo F.D."/>
            <person name="Baxter L."/>
            <person name="Bensasson D."/>
            <person name="Beynon J.L."/>
            <person name="Chapman J."/>
            <person name="Damasceno C.M."/>
            <person name="Dorrance A.E."/>
            <person name="Dou D."/>
            <person name="Dickerman A.W."/>
            <person name="Dubchak I.L."/>
            <person name="Garbelotto M."/>
            <person name="Gijzen M."/>
            <person name="Gordon S.G."/>
            <person name="Govers F."/>
            <person name="Grunwald N.J."/>
            <person name="Huang W."/>
            <person name="Ivors K.L."/>
            <person name="Jones R.W."/>
            <person name="Kamoun S."/>
            <person name="Krampis K."/>
            <person name="Lamour K.H."/>
            <person name="Lee M.K."/>
            <person name="McDonald W.H."/>
            <person name="Medina M."/>
            <person name="Meijer H.J."/>
            <person name="Nordberg E.K."/>
            <person name="Maclean D.J."/>
            <person name="Ospina-Giraldo M.D."/>
            <person name="Morris P.F."/>
            <person name="Phuntumart V."/>
            <person name="Putnam N.H."/>
            <person name="Rash S."/>
            <person name="Rose J.K."/>
            <person name="Sakihama Y."/>
            <person name="Salamov A.A."/>
            <person name="Savidor A."/>
            <person name="Scheuring C.F."/>
            <person name="Smith B.M."/>
            <person name="Sobral B.W."/>
            <person name="Terry A."/>
            <person name="Torto-Alalibo T.A."/>
            <person name="Win J."/>
            <person name="Xu Z."/>
            <person name="Zhang H."/>
            <person name="Grigoriev I.V."/>
            <person name="Rokhsar D.S."/>
            <person name="Boore J.L."/>
        </authorList>
    </citation>
    <scope>NUCLEOTIDE SEQUENCE [LARGE SCALE GENOMIC DNA]</scope>
    <source>
        <strain evidence="8">Pr102</strain>
    </source>
</reference>
<keyword evidence="1 5" id="KW-0853">WD repeat</keyword>
<keyword evidence="2" id="KW-0677">Repeat</keyword>
<evidence type="ECO:0000256" key="2">
    <source>
        <dbReference type="ARBA" id="ARBA00022737"/>
    </source>
</evidence>
<dbReference type="InParanoid" id="H3GXB7"/>
<dbReference type="Pfam" id="PF00400">
    <property type="entry name" value="WD40"/>
    <property type="match status" value="3"/>
</dbReference>
<dbReference type="VEuPathDB" id="FungiDB:KRP23_12539"/>
<evidence type="ECO:0000313" key="8">
    <source>
        <dbReference type="Proteomes" id="UP000005238"/>
    </source>
</evidence>
<protein>
    <recommendedName>
        <fullName evidence="9">Proteasomal ATPase-associated factor 1</fullName>
    </recommendedName>
</protein>
<evidence type="ECO:0000256" key="3">
    <source>
        <dbReference type="ARBA" id="ARBA00022942"/>
    </source>
</evidence>
<dbReference type="InterPro" id="IPR015943">
    <property type="entry name" value="WD40/YVTN_repeat-like_dom_sf"/>
</dbReference>
<dbReference type="eggNOG" id="KOG0266">
    <property type="taxonomic scope" value="Eukaryota"/>
</dbReference>
<dbReference type="PROSITE" id="PS50294">
    <property type="entry name" value="WD_REPEATS_REGION"/>
    <property type="match status" value="3"/>
</dbReference>
<dbReference type="PRINTS" id="PR00320">
    <property type="entry name" value="GPROTEINBRPT"/>
</dbReference>
<dbReference type="PROSITE" id="PS50082">
    <property type="entry name" value="WD_REPEATS_2"/>
    <property type="match status" value="3"/>
</dbReference>
<proteinExistence type="inferred from homology"/>
<dbReference type="InterPro" id="IPR036322">
    <property type="entry name" value="WD40_repeat_dom_sf"/>
</dbReference>
<dbReference type="InterPro" id="IPR001680">
    <property type="entry name" value="WD40_rpt"/>
</dbReference>
<dbReference type="InterPro" id="IPR019775">
    <property type="entry name" value="WD40_repeat_CS"/>
</dbReference>
<dbReference type="SUPFAM" id="SSF50978">
    <property type="entry name" value="WD40 repeat-like"/>
    <property type="match status" value="1"/>
</dbReference>
<evidence type="ECO:0000256" key="6">
    <source>
        <dbReference type="SAM" id="MobiDB-lite"/>
    </source>
</evidence>
<dbReference type="AlphaFoldDB" id="H3GXB7"/>
<dbReference type="PROSITE" id="PS00678">
    <property type="entry name" value="WD_REPEATS_1"/>
    <property type="match status" value="1"/>
</dbReference>
<dbReference type="Gene3D" id="2.130.10.10">
    <property type="entry name" value="YVTN repeat-like/Quinoprotein amine dehydrogenase"/>
    <property type="match status" value="1"/>
</dbReference>
<keyword evidence="8" id="KW-1185">Reference proteome</keyword>
<evidence type="ECO:0000313" key="7">
    <source>
        <dbReference type="EnsemblProtists" id="Phyra82223"/>
    </source>
</evidence>
<dbReference type="STRING" id="164328.H3GXB7"/>
<dbReference type="InterPro" id="IPR020472">
    <property type="entry name" value="WD40_PAC1"/>
</dbReference>
<evidence type="ECO:0000256" key="5">
    <source>
        <dbReference type="PROSITE-ProRule" id="PRU00221"/>
    </source>
</evidence>
<reference evidence="7" key="2">
    <citation type="submission" date="2015-06" db="UniProtKB">
        <authorList>
            <consortium name="EnsemblProtists"/>
        </authorList>
    </citation>
    <scope>IDENTIFICATION</scope>
    <source>
        <strain evidence="7">Pr102</strain>
    </source>
</reference>
<feature type="compositionally biased region" description="Polar residues" evidence="6">
    <location>
        <begin position="44"/>
        <end position="56"/>
    </location>
</feature>
<evidence type="ECO:0000256" key="4">
    <source>
        <dbReference type="ARBA" id="ARBA00038321"/>
    </source>
</evidence>